<sequence length="453" mass="50660">MTTLNRLPSVFRKNSKEKETADAGSPSKEDGSSGGGPQVIRDFRDQIKKGNPLSLEIGTLASLVDAIRHTESIDDRKFLLEHALTFVSRLEPGKLSNTIQNKIVALLYNDLGHPPATSIGNKYAWRTADGSHNNIELPDLGKAGTPYARSVQQSHPLPKNQLPDPGLIFDTLLKREGFVKHPAGLSSQMFSFAALVIHSVFRTSHTDVNINETSSYVDLSPLYGHNQETQDRVRVRNGYGLLKPDVFAEDRLLLLPPAVCALLVLFSRNHNYIAKKLLDINERGTYVDPSTLKADVPAQKTQLLAQEEELFQIARLINCGWFASVVFSDYLSCILGLVRDGSSWSLNPFEEIRQEDHSVFERGKGNVCSVEFNCLYRWHATTSVEDEKWVEGLFDNIFDGKAPEDISVTDFKLAARKIQATRPDITDWTFGGLQRQADHTFRDEDLAKILHDS</sequence>
<evidence type="ECO:0000256" key="4">
    <source>
        <dbReference type="ARBA" id="ARBA00023004"/>
    </source>
</evidence>
<dbReference type="GO" id="GO:0046872">
    <property type="term" value="F:metal ion binding"/>
    <property type="evidence" value="ECO:0007669"/>
    <property type="project" value="UniProtKB-KW"/>
</dbReference>
<accession>A0A9P7KGH1</accession>
<name>A0A9P7KGH1_9AGAR</name>
<proteinExistence type="predicted"/>
<reference evidence="6" key="2">
    <citation type="submission" date="2021-10" db="EMBL/GenBank/DDBJ databases">
        <title>Phylogenomics reveals ancestral predisposition of the termite-cultivated fungus Termitomyces towards a domesticated lifestyle.</title>
        <authorList>
            <person name="Auxier B."/>
            <person name="Grum-Grzhimaylo A."/>
            <person name="Cardenas M.E."/>
            <person name="Lodge J.D."/>
            <person name="Laessoe T."/>
            <person name="Pedersen O."/>
            <person name="Smith M.E."/>
            <person name="Kuyper T.W."/>
            <person name="Franco-Molano E.A."/>
            <person name="Baroni T.J."/>
            <person name="Aanen D.K."/>
        </authorList>
    </citation>
    <scope>NUCLEOTIDE SEQUENCE</scope>
    <source>
        <strain evidence="6">AP01</strain>
        <tissue evidence="6">Mycelium</tissue>
    </source>
</reference>
<dbReference type="InterPro" id="IPR050783">
    <property type="entry name" value="Oxylipin_biosynth_metab"/>
</dbReference>
<dbReference type="SUPFAM" id="SSF48113">
    <property type="entry name" value="Heme-dependent peroxidases"/>
    <property type="match status" value="1"/>
</dbReference>
<dbReference type="Pfam" id="PF03098">
    <property type="entry name" value="An_peroxidase"/>
    <property type="match status" value="2"/>
</dbReference>
<organism evidence="6 7">
    <name type="scientific">Asterophora parasitica</name>
    <dbReference type="NCBI Taxonomy" id="117018"/>
    <lineage>
        <taxon>Eukaryota</taxon>
        <taxon>Fungi</taxon>
        <taxon>Dikarya</taxon>
        <taxon>Basidiomycota</taxon>
        <taxon>Agaricomycotina</taxon>
        <taxon>Agaricomycetes</taxon>
        <taxon>Agaricomycetidae</taxon>
        <taxon>Agaricales</taxon>
        <taxon>Tricholomatineae</taxon>
        <taxon>Lyophyllaceae</taxon>
        <taxon>Asterophora</taxon>
    </lineage>
</organism>
<dbReference type="GO" id="GO:0006979">
    <property type="term" value="P:response to oxidative stress"/>
    <property type="evidence" value="ECO:0007669"/>
    <property type="project" value="InterPro"/>
</dbReference>
<dbReference type="PRINTS" id="PR00457">
    <property type="entry name" value="ANPEROXIDASE"/>
</dbReference>
<evidence type="ECO:0000256" key="2">
    <source>
        <dbReference type="ARBA" id="ARBA00022964"/>
    </source>
</evidence>
<dbReference type="Proteomes" id="UP000775547">
    <property type="component" value="Unassembled WGS sequence"/>
</dbReference>
<evidence type="ECO:0000313" key="7">
    <source>
        <dbReference type="Proteomes" id="UP000775547"/>
    </source>
</evidence>
<dbReference type="PROSITE" id="PS50292">
    <property type="entry name" value="PEROXIDASE_3"/>
    <property type="match status" value="1"/>
</dbReference>
<dbReference type="EMBL" id="JABCKV010000006">
    <property type="protein sequence ID" value="KAG5647805.1"/>
    <property type="molecule type" value="Genomic_DNA"/>
</dbReference>
<dbReference type="PANTHER" id="PTHR11903:SF37">
    <property type="entry name" value="PSI-PRODUCING OXYGENASE A"/>
    <property type="match status" value="1"/>
</dbReference>
<dbReference type="Gene3D" id="1.10.640.10">
    <property type="entry name" value="Haem peroxidase domain superfamily, animal type"/>
    <property type="match status" value="1"/>
</dbReference>
<dbReference type="GO" id="GO:0051213">
    <property type="term" value="F:dioxygenase activity"/>
    <property type="evidence" value="ECO:0007669"/>
    <property type="project" value="UniProtKB-KW"/>
</dbReference>
<dbReference type="OrthoDB" id="823504at2759"/>
<protein>
    <recommendedName>
        <fullName evidence="8">Heme peroxidase</fullName>
    </recommendedName>
</protein>
<dbReference type="AlphaFoldDB" id="A0A9P7KGH1"/>
<keyword evidence="7" id="KW-1185">Reference proteome</keyword>
<dbReference type="GO" id="GO:0006631">
    <property type="term" value="P:fatty acid metabolic process"/>
    <property type="evidence" value="ECO:0007669"/>
    <property type="project" value="UniProtKB-ARBA"/>
</dbReference>
<feature type="region of interest" description="Disordered" evidence="5">
    <location>
        <begin position="1"/>
        <end position="40"/>
    </location>
</feature>
<dbReference type="PANTHER" id="PTHR11903">
    <property type="entry name" value="PROSTAGLANDIN G/H SYNTHASE"/>
    <property type="match status" value="1"/>
</dbReference>
<keyword evidence="4" id="KW-0408">Iron</keyword>
<evidence type="ECO:0000313" key="6">
    <source>
        <dbReference type="EMBL" id="KAG5647805.1"/>
    </source>
</evidence>
<gene>
    <name evidence="6" type="ORF">DXG03_007727</name>
</gene>
<evidence type="ECO:0008006" key="8">
    <source>
        <dbReference type="Google" id="ProtNLM"/>
    </source>
</evidence>
<evidence type="ECO:0000256" key="5">
    <source>
        <dbReference type="SAM" id="MobiDB-lite"/>
    </source>
</evidence>
<evidence type="ECO:0000256" key="1">
    <source>
        <dbReference type="ARBA" id="ARBA00022723"/>
    </source>
</evidence>
<dbReference type="GO" id="GO:0004601">
    <property type="term" value="F:peroxidase activity"/>
    <property type="evidence" value="ECO:0007669"/>
    <property type="project" value="InterPro"/>
</dbReference>
<dbReference type="InterPro" id="IPR010255">
    <property type="entry name" value="Haem_peroxidase_sf"/>
</dbReference>
<reference evidence="6" key="1">
    <citation type="submission" date="2020-07" db="EMBL/GenBank/DDBJ databases">
        <authorList>
            <person name="Nieuwenhuis M."/>
            <person name="Van De Peppel L.J.J."/>
        </authorList>
    </citation>
    <scope>NUCLEOTIDE SEQUENCE</scope>
    <source>
        <strain evidence="6">AP01</strain>
        <tissue evidence="6">Mycelium</tissue>
    </source>
</reference>
<comment type="caution">
    <text evidence="6">The sequence shown here is derived from an EMBL/GenBank/DDBJ whole genome shotgun (WGS) entry which is preliminary data.</text>
</comment>
<keyword evidence="2" id="KW-0223">Dioxygenase</keyword>
<dbReference type="GO" id="GO:0020037">
    <property type="term" value="F:heme binding"/>
    <property type="evidence" value="ECO:0007669"/>
    <property type="project" value="InterPro"/>
</dbReference>
<dbReference type="InterPro" id="IPR037120">
    <property type="entry name" value="Haem_peroxidase_sf_animal"/>
</dbReference>
<feature type="compositionally biased region" description="Basic and acidic residues" evidence="5">
    <location>
        <begin position="14"/>
        <end position="31"/>
    </location>
</feature>
<keyword evidence="3" id="KW-0560">Oxidoreductase</keyword>
<dbReference type="InterPro" id="IPR019791">
    <property type="entry name" value="Haem_peroxidase_animal"/>
</dbReference>
<keyword evidence="1" id="KW-0479">Metal-binding</keyword>
<evidence type="ECO:0000256" key="3">
    <source>
        <dbReference type="ARBA" id="ARBA00023002"/>
    </source>
</evidence>